<organism evidence="1 2">
    <name type="scientific">Vallitalea maricola</name>
    <dbReference type="NCBI Taxonomy" id="3074433"/>
    <lineage>
        <taxon>Bacteria</taxon>
        <taxon>Bacillati</taxon>
        <taxon>Bacillota</taxon>
        <taxon>Clostridia</taxon>
        <taxon>Lachnospirales</taxon>
        <taxon>Vallitaleaceae</taxon>
        <taxon>Vallitalea</taxon>
    </lineage>
</organism>
<keyword evidence="2" id="KW-1185">Reference proteome</keyword>
<protein>
    <submittedName>
        <fullName evidence="1">Uncharacterized protein</fullName>
    </submittedName>
</protein>
<evidence type="ECO:0000313" key="2">
    <source>
        <dbReference type="Proteomes" id="UP001374599"/>
    </source>
</evidence>
<gene>
    <name evidence="1" type="ORF">AN2V17_11850</name>
</gene>
<dbReference type="EMBL" id="BTPU01000018">
    <property type="protein sequence ID" value="GMQ61955.1"/>
    <property type="molecule type" value="Genomic_DNA"/>
</dbReference>
<reference evidence="1" key="1">
    <citation type="submission" date="2023-09" db="EMBL/GenBank/DDBJ databases">
        <title>Vallitalea sediminicola and Vallitalea maricola sp. nov., anaerobic bacteria isolated from marine sediment.</title>
        <authorList>
            <person name="Hirano S."/>
            <person name="Maeda A."/>
            <person name="Terahara T."/>
            <person name="Mori K."/>
            <person name="Hamada M."/>
            <person name="Matsumoto R."/>
            <person name="Kobayashi T."/>
        </authorList>
    </citation>
    <scope>NUCLEOTIDE SEQUENCE</scope>
    <source>
        <strain evidence="1">AN17-2</strain>
    </source>
</reference>
<comment type="caution">
    <text evidence="1">The sequence shown here is derived from an EMBL/GenBank/DDBJ whole genome shotgun (WGS) entry which is preliminary data.</text>
</comment>
<sequence>MKSNKIAFALHSNQQSIVHSKSDWEFVENLGFQVEYVQSEEIDSCGIFRWEDNGTGSEQLSSEIKKMDWEKYDEKILCGFSSGCNTILKTLLKYDIKCTSLLLQSPWIPMIDEDLKKLSDKLERYSTNVYIVCGMEDEDCFARSQILYHELKGRDINVKKLWVEKLGHEFPNDYTIIYENLLYMKNGVNNASKQ</sequence>
<proteinExistence type="predicted"/>
<dbReference type="Proteomes" id="UP001374599">
    <property type="component" value="Unassembled WGS sequence"/>
</dbReference>
<name>A0ACB5UH92_9FIRM</name>
<accession>A0ACB5UH92</accession>
<evidence type="ECO:0000313" key="1">
    <source>
        <dbReference type="EMBL" id="GMQ61955.1"/>
    </source>
</evidence>